<dbReference type="Proteomes" id="UP000595278">
    <property type="component" value="Chromosome"/>
</dbReference>
<evidence type="ECO:0000313" key="1">
    <source>
        <dbReference type="EMBL" id="QQP85017.1"/>
    </source>
</evidence>
<gene>
    <name evidence="1" type="ORF">JHT90_11550</name>
</gene>
<organism evidence="1 2">
    <name type="scientific">Entomomonas asaccharolytica</name>
    <dbReference type="NCBI Taxonomy" id="2785331"/>
    <lineage>
        <taxon>Bacteria</taxon>
        <taxon>Pseudomonadati</taxon>
        <taxon>Pseudomonadota</taxon>
        <taxon>Gammaproteobacteria</taxon>
        <taxon>Pseudomonadales</taxon>
        <taxon>Pseudomonadaceae</taxon>
        <taxon>Entomomonas</taxon>
    </lineage>
</organism>
<dbReference type="Pfam" id="PF13252">
    <property type="entry name" value="Phage_capsid_3"/>
    <property type="match status" value="1"/>
</dbReference>
<dbReference type="RefSeq" id="WP_201091099.1">
    <property type="nucleotide sequence ID" value="NZ_CP067393.1"/>
</dbReference>
<accession>A0A974NEJ7</accession>
<protein>
    <submittedName>
        <fullName evidence="1">DUF4043 family protein</fullName>
    </submittedName>
</protein>
<dbReference type="KEGG" id="eaz:JHT90_11550"/>
<reference evidence="1 2" key="1">
    <citation type="submission" date="2021-01" db="EMBL/GenBank/DDBJ databases">
        <title>Entomomonas sp. F2A isolated from a house cricket (Acheta domesticus).</title>
        <authorList>
            <person name="Spergser J."/>
            <person name="Busse H.-J."/>
        </authorList>
    </citation>
    <scope>NUCLEOTIDE SEQUENCE [LARGE SCALE GENOMIC DNA]</scope>
    <source>
        <strain evidence="1 2">F2A</strain>
    </source>
</reference>
<dbReference type="InterPro" id="IPR025267">
    <property type="entry name" value="ORF017-like"/>
</dbReference>
<name>A0A974NEJ7_9GAMM</name>
<dbReference type="EMBL" id="CP067393">
    <property type="protein sequence ID" value="QQP85017.1"/>
    <property type="molecule type" value="Genomic_DNA"/>
</dbReference>
<dbReference type="AlphaFoldDB" id="A0A974NEJ7"/>
<sequence>MAETSFAEQQSKQKIAWCKDIWYEAKKQSELPKFLGKGAKAVFTYVTELTQTKQGAKAIFQLLAPLMKDGVAGDNQLVGNEEEMTAHDQEITLDRLSHAVKNVGRMDDQRGNIQFAKVANPQLSEWLADRVDQLAFLTLLGISYDYNLDGSKRNDPTFQQLAFAKDVKAPSENRYRVWSGGKLVKAGNNVLTATDTPNHKMLTDMITMAKRHNIKPLIVSGKKHYIIFMDATAIGELKKDPDFMKSIINASERGKNNPWFTGAIVTHDGAVIHETERVFNTLHAPAGEKWGADGKVNGVRIGLAGCQAVAFARIGDGTWDTEKFNYGNQIGVAHGRIIGFLKPTFPSSYSGTVEDFGVLTVDCAILGDD</sequence>
<keyword evidence="2" id="KW-1185">Reference proteome</keyword>
<proteinExistence type="predicted"/>
<evidence type="ECO:0000313" key="2">
    <source>
        <dbReference type="Proteomes" id="UP000595278"/>
    </source>
</evidence>